<organism evidence="2 3">
    <name type="scientific">Bifidobacterium pseudolongum subsp. globosum</name>
    <dbReference type="NCBI Taxonomy" id="1690"/>
    <lineage>
        <taxon>Bacteria</taxon>
        <taxon>Bacillati</taxon>
        <taxon>Actinomycetota</taxon>
        <taxon>Actinomycetes</taxon>
        <taxon>Bifidobacteriales</taxon>
        <taxon>Bifidobacteriaceae</taxon>
        <taxon>Bifidobacterium</taxon>
    </lineage>
</organism>
<dbReference type="RefSeq" id="WP_129914569.1">
    <property type="nucleotide sequence ID" value="NZ_RYUY01000014.1"/>
</dbReference>
<sequence>MTTWMALSELMEHITGPSRSTVKALAQSAKIHARKVNAFGEESEAGRIWQIDTDDPTVATWLQPTEQDDESEFRRAQRRIDELAQECATWQARYAEAKRIIEEFDMLCTVKKARTQPKKEPLPTGDDLRTAVEAYLASCMDDRHTPTVSEFATSYTVSERTVRRRLTAAGIDYRAWRTRV</sequence>
<feature type="coiled-coil region" evidence="1">
    <location>
        <begin position="66"/>
        <end position="100"/>
    </location>
</feature>
<name>A0A4Q5AVM3_9BIFI</name>
<comment type="caution">
    <text evidence="2">The sequence shown here is derived from an EMBL/GenBank/DDBJ whole genome shotgun (WGS) entry which is preliminary data.</text>
</comment>
<evidence type="ECO:0000256" key="1">
    <source>
        <dbReference type="SAM" id="Coils"/>
    </source>
</evidence>
<dbReference type="EMBL" id="RYUY01000014">
    <property type="protein sequence ID" value="RYQ36666.1"/>
    <property type="molecule type" value="Genomic_DNA"/>
</dbReference>
<evidence type="ECO:0000313" key="3">
    <source>
        <dbReference type="Proteomes" id="UP000293208"/>
    </source>
</evidence>
<proteinExistence type="predicted"/>
<dbReference type="AlphaFoldDB" id="A0A4Q5AVM3"/>
<keyword evidence="1" id="KW-0175">Coiled coil</keyword>
<gene>
    <name evidence="2" type="ORF">PG2001B_1656</name>
</gene>
<dbReference type="Proteomes" id="UP000293208">
    <property type="component" value="Unassembled WGS sequence"/>
</dbReference>
<evidence type="ECO:0000313" key="2">
    <source>
        <dbReference type="EMBL" id="RYQ36666.1"/>
    </source>
</evidence>
<accession>A0A4Q5AVM3</accession>
<reference evidence="2 3" key="1">
    <citation type="submission" date="2018-12" db="EMBL/GenBank/DDBJ databases">
        <title>Unveiling genomic diversity among members of the Bifidobacterium pseudolongum species, a widely distributed gut commensal of the animal kingdom.</title>
        <authorList>
            <person name="Lugli G.A."/>
            <person name="Duranti S."/>
            <person name="Albert K."/>
            <person name="Mancabelli L."/>
            <person name="Napoli S."/>
            <person name="Viappiani A."/>
            <person name="Anzalone R."/>
            <person name="Longhi G."/>
            <person name="Milani C."/>
            <person name="Turroni F."/>
            <person name="Alessandri G."/>
            <person name="Sela D.A."/>
            <person name="Van Sinderen D."/>
            <person name="Ventura M."/>
        </authorList>
    </citation>
    <scope>NUCLEOTIDE SEQUENCE [LARGE SCALE GENOMIC DNA]</scope>
    <source>
        <strain evidence="2 3">2001B</strain>
    </source>
</reference>
<protein>
    <submittedName>
        <fullName evidence="2">Uncharacterized protein</fullName>
    </submittedName>
</protein>